<reference evidence="7 8" key="1">
    <citation type="submission" date="2018-12" db="EMBL/GenBank/DDBJ databases">
        <title>Draft genome sequence of Embleya hyalina NBRC 13850T.</title>
        <authorList>
            <person name="Komaki H."/>
            <person name="Hosoyama A."/>
            <person name="Kimura A."/>
            <person name="Ichikawa N."/>
            <person name="Tamura T."/>
        </authorList>
    </citation>
    <scope>NUCLEOTIDE SEQUENCE [LARGE SCALE GENOMIC DNA]</scope>
    <source>
        <strain evidence="7 8">NBRC 13850</strain>
    </source>
</reference>
<evidence type="ECO:0000256" key="4">
    <source>
        <dbReference type="ARBA" id="ARBA00023125"/>
    </source>
</evidence>
<organism evidence="7 8">
    <name type="scientific">Embleya hyalina</name>
    <dbReference type="NCBI Taxonomy" id="516124"/>
    <lineage>
        <taxon>Bacteria</taxon>
        <taxon>Bacillati</taxon>
        <taxon>Actinomycetota</taxon>
        <taxon>Actinomycetes</taxon>
        <taxon>Kitasatosporales</taxon>
        <taxon>Streptomycetaceae</taxon>
        <taxon>Embleya</taxon>
    </lineage>
</organism>
<comment type="caution">
    <text evidence="7">The sequence shown here is derived from an EMBL/GenBank/DDBJ whole genome shotgun (WGS) entry which is preliminary data.</text>
</comment>
<dbReference type="AlphaFoldDB" id="A0A401YYW2"/>
<dbReference type="GO" id="GO:0016987">
    <property type="term" value="F:sigma factor activity"/>
    <property type="evidence" value="ECO:0007669"/>
    <property type="project" value="UniProtKB-KW"/>
</dbReference>
<keyword evidence="3" id="KW-0731">Sigma factor</keyword>
<accession>A0A401YYW2</accession>
<gene>
    <name evidence="7" type="primary">rpoE_13</name>
    <name evidence="7" type="ORF">EHYA_07500</name>
</gene>
<keyword evidence="8" id="KW-1185">Reference proteome</keyword>
<dbReference type="SUPFAM" id="SSF88659">
    <property type="entry name" value="Sigma3 and sigma4 domains of RNA polymerase sigma factors"/>
    <property type="match status" value="1"/>
</dbReference>
<proteinExistence type="inferred from homology"/>
<feature type="domain" description="RNA polymerase sigma factor 70 region 4 type 2" evidence="6">
    <location>
        <begin position="126"/>
        <end position="174"/>
    </location>
</feature>
<dbReference type="Pfam" id="PF08281">
    <property type="entry name" value="Sigma70_r4_2"/>
    <property type="match status" value="1"/>
</dbReference>
<dbReference type="GO" id="GO:0006352">
    <property type="term" value="P:DNA-templated transcription initiation"/>
    <property type="evidence" value="ECO:0007669"/>
    <property type="project" value="InterPro"/>
</dbReference>
<dbReference type="InterPro" id="IPR036388">
    <property type="entry name" value="WH-like_DNA-bd_sf"/>
</dbReference>
<protein>
    <submittedName>
        <fullName evidence="7">RNA polymerase sigma factor SigM</fullName>
    </submittedName>
</protein>
<evidence type="ECO:0000256" key="2">
    <source>
        <dbReference type="ARBA" id="ARBA00023015"/>
    </source>
</evidence>
<dbReference type="EMBL" id="BIFH01000034">
    <property type="protein sequence ID" value="GCD99778.1"/>
    <property type="molecule type" value="Genomic_DNA"/>
</dbReference>
<dbReference type="OrthoDB" id="4350410at2"/>
<dbReference type="RefSeq" id="WP_126641547.1">
    <property type="nucleotide sequence ID" value="NZ_BIFH01000034.1"/>
</dbReference>
<dbReference type="InterPro" id="IPR039425">
    <property type="entry name" value="RNA_pol_sigma-70-like"/>
</dbReference>
<dbReference type="Proteomes" id="UP000286931">
    <property type="component" value="Unassembled WGS sequence"/>
</dbReference>
<dbReference type="InterPro" id="IPR013324">
    <property type="entry name" value="RNA_pol_sigma_r3/r4-like"/>
</dbReference>
<dbReference type="PANTHER" id="PTHR43133">
    <property type="entry name" value="RNA POLYMERASE ECF-TYPE SIGMA FACTO"/>
    <property type="match status" value="1"/>
</dbReference>
<name>A0A401YYW2_9ACTN</name>
<keyword evidence="2" id="KW-0805">Transcription regulation</keyword>
<evidence type="ECO:0000256" key="1">
    <source>
        <dbReference type="ARBA" id="ARBA00010641"/>
    </source>
</evidence>
<sequence length="188" mass="21185">MTETGGAAGGKPLTRLALTFEVFHESHARTWYRFAHLHLGSRTAARRAVEAAFRELHDSWAHALRQGRVEAYAWAVLKDHVERRTPRGGTAFVETASFAEPDPYRALLRESQELFGEMESRIGLFAAIARLPEKQHDVIVLRYVLGYSDARTGHILGVAETTVRSHVRWAKRTLARELGLEDPEVEGE</sequence>
<evidence type="ECO:0000259" key="6">
    <source>
        <dbReference type="Pfam" id="PF08281"/>
    </source>
</evidence>
<evidence type="ECO:0000313" key="7">
    <source>
        <dbReference type="EMBL" id="GCD99778.1"/>
    </source>
</evidence>
<dbReference type="InterPro" id="IPR013249">
    <property type="entry name" value="RNA_pol_sigma70_r4_t2"/>
</dbReference>
<keyword evidence="4" id="KW-0238">DNA-binding</keyword>
<dbReference type="Gene3D" id="1.10.10.10">
    <property type="entry name" value="Winged helix-like DNA-binding domain superfamily/Winged helix DNA-binding domain"/>
    <property type="match status" value="1"/>
</dbReference>
<evidence type="ECO:0000256" key="5">
    <source>
        <dbReference type="ARBA" id="ARBA00023163"/>
    </source>
</evidence>
<dbReference type="GO" id="GO:0003677">
    <property type="term" value="F:DNA binding"/>
    <property type="evidence" value="ECO:0007669"/>
    <property type="project" value="UniProtKB-KW"/>
</dbReference>
<dbReference type="PANTHER" id="PTHR43133:SF50">
    <property type="entry name" value="ECF RNA POLYMERASE SIGMA FACTOR SIGM"/>
    <property type="match status" value="1"/>
</dbReference>
<evidence type="ECO:0000256" key="3">
    <source>
        <dbReference type="ARBA" id="ARBA00023082"/>
    </source>
</evidence>
<comment type="similarity">
    <text evidence="1">Belongs to the sigma-70 factor family. ECF subfamily.</text>
</comment>
<evidence type="ECO:0000313" key="8">
    <source>
        <dbReference type="Proteomes" id="UP000286931"/>
    </source>
</evidence>
<keyword evidence="5" id="KW-0804">Transcription</keyword>